<dbReference type="GO" id="GO:0003676">
    <property type="term" value="F:nucleic acid binding"/>
    <property type="evidence" value="ECO:0007669"/>
    <property type="project" value="InterPro"/>
</dbReference>
<dbReference type="GO" id="GO:0008757">
    <property type="term" value="F:S-adenosylmethionine-dependent methyltransferase activity"/>
    <property type="evidence" value="ECO:0007669"/>
    <property type="project" value="InterPro"/>
</dbReference>
<dbReference type="PROSITE" id="PS50158">
    <property type="entry name" value="ZF_CCHC"/>
    <property type="match status" value="1"/>
</dbReference>
<evidence type="ECO:0000259" key="3">
    <source>
        <dbReference type="PROSITE" id="PS50158"/>
    </source>
</evidence>
<feature type="zinc finger region" description="C3H1-type" evidence="1">
    <location>
        <begin position="204"/>
        <end position="231"/>
    </location>
</feature>
<proteinExistence type="predicted"/>
<feature type="domain" description="CCHC-type" evidence="3">
    <location>
        <begin position="231"/>
        <end position="244"/>
    </location>
</feature>
<name>A0A812IX95_9DINO</name>
<accession>A0A812IX95</accession>
<dbReference type="SUPFAM" id="SSF53335">
    <property type="entry name" value="S-adenosyl-L-methionine-dependent methyltransferases"/>
    <property type="match status" value="1"/>
</dbReference>
<dbReference type="EMBL" id="CAJNJA010004114">
    <property type="protein sequence ID" value="CAE7177961.1"/>
    <property type="molecule type" value="Genomic_DNA"/>
</dbReference>
<reference evidence="4" key="1">
    <citation type="submission" date="2021-02" db="EMBL/GenBank/DDBJ databases">
        <authorList>
            <person name="Dougan E. K."/>
            <person name="Rhodes N."/>
            <person name="Thang M."/>
            <person name="Chan C."/>
        </authorList>
    </citation>
    <scope>NUCLEOTIDE SEQUENCE</scope>
</reference>
<comment type="caution">
    <text evidence="4">The sequence shown here is derived from an EMBL/GenBank/DDBJ whole genome shotgun (WGS) entry which is preliminary data.</text>
</comment>
<evidence type="ECO:0000259" key="2">
    <source>
        <dbReference type="PROSITE" id="PS50103"/>
    </source>
</evidence>
<dbReference type="InterPro" id="IPR001878">
    <property type="entry name" value="Znf_CCHC"/>
</dbReference>
<dbReference type="Pfam" id="PF08241">
    <property type="entry name" value="Methyltransf_11"/>
    <property type="match status" value="1"/>
</dbReference>
<dbReference type="GO" id="GO:0008270">
    <property type="term" value="F:zinc ion binding"/>
    <property type="evidence" value="ECO:0007669"/>
    <property type="project" value="UniProtKB-KW"/>
</dbReference>
<dbReference type="InterPro" id="IPR013216">
    <property type="entry name" value="Methyltransf_11"/>
</dbReference>
<keyword evidence="5" id="KW-1185">Reference proteome</keyword>
<evidence type="ECO:0000313" key="4">
    <source>
        <dbReference type="EMBL" id="CAE7177961.1"/>
    </source>
</evidence>
<feature type="domain" description="C3H1-type" evidence="2">
    <location>
        <begin position="204"/>
        <end position="231"/>
    </location>
</feature>
<evidence type="ECO:0000313" key="5">
    <source>
        <dbReference type="Proteomes" id="UP000601435"/>
    </source>
</evidence>
<keyword evidence="1" id="KW-0862">Zinc</keyword>
<dbReference type="AlphaFoldDB" id="A0A812IX95"/>
<dbReference type="CDD" id="cd02440">
    <property type="entry name" value="AdoMet_MTases"/>
    <property type="match status" value="1"/>
</dbReference>
<gene>
    <name evidence="4" type="primary">cbiT</name>
    <name evidence="4" type="ORF">SNEC2469_LOCUS644</name>
</gene>
<keyword evidence="1" id="KW-0479">Metal-binding</keyword>
<dbReference type="OrthoDB" id="542683at2759"/>
<keyword evidence="1" id="KW-0863">Zinc-finger</keyword>
<dbReference type="Proteomes" id="UP000601435">
    <property type="component" value="Unassembled WGS sequence"/>
</dbReference>
<protein>
    <submittedName>
        <fullName evidence="4">CbiT protein</fullName>
    </submittedName>
</protein>
<dbReference type="Gene3D" id="3.40.50.150">
    <property type="entry name" value="Vaccinia Virus protein VP39"/>
    <property type="match status" value="1"/>
</dbReference>
<evidence type="ECO:0000256" key="1">
    <source>
        <dbReference type="PROSITE-ProRule" id="PRU00723"/>
    </source>
</evidence>
<dbReference type="InterPro" id="IPR000571">
    <property type="entry name" value="Znf_CCCH"/>
</dbReference>
<dbReference type="InterPro" id="IPR029063">
    <property type="entry name" value="SAM-dependent_MTases_sf"/>
</dbReference>
<sequence length="312" mass="35124">MFVPCLLLEDDVLAEPRALEGPVVEVVASTDSFRQLAKCRLHDGDRVLEIGCCFGQCTVILAERAAEVLALDTSKECVQLTSQRLREERLAERARSERLDVLAHPELLRILASCNPPFSVVFVDIGGNRELNHVVELLELLDRTMQNLSYVAVKSEALAEALVHAPLNEMRLQWWKELTQQVCRKKSPKRPMQKILQHPVRRTPEGKEICRFANYAECSKGKDCRYDHTHCHCCGAEGHYARDCVQFEETDQVDGEPTYSLCSPVAQRLYSALRAGGLPKRKTLIITASFLLSDGTYTDSCTLLGRVIVRKT</sequence>
<organism evidence="4 5">
    <name type="scientific">Symbiodinium necroappetens</name>
    <dbReference type="NCBI Taxonomy" id="1628268"/>
    <lineage>
        <taxon>Eukaryota</taxon>
        <taxon>Sar</taxon>
        <taxon>Alveolata</taxon>
        <taxon>Dinophyceae</taxon>
        <taxon>Suessiales</taxon>
        <taxon>Symbiodiniaceae</taxon>
        <taxon>Symbiodinium</taxon>
    </lineage>
</organism>
<dbReference type="PROSITE" id="PS50103">
    <property type="entry name" value="ZF_C3H1"/>
    <property type="match status" value="1"/>
</dbReference>